<feature type="transmembrane region" description="Helical" evidence="1">
    <location>
        <begin position="7"/>
        <end position="24"/>
    </location>
</feature>
<protein>
    <submittedName>
        <fullName evidence="2">Uncharacterized protein</fullName>
    </submittedName>
</protein>
<dbReference type="EMBL" id="FPKV01000001">
    <property type="protein sequence ID" value="SFZ89302.1"/>
    <property type="molecule type" value="Genomic_DNA"/>
</dbReference>
<feature type="transmembrane region" description="Helical" evidence="1">
    <location>
        <begin position="30"/>
        <end position="58"/>
    </location>
</feature>
<organism evidence="2 3">
    <name type="scientific">Flaviramulus basaltis</name>
    <dbReference type="NCBI Taxonomy" id="369401"/>
    <lineage>
        <taxon>Bacteria</taxon>
        <taxon>Pseudomonadati</taxon>
        <taxon>Bacteroidota</taxon>
        <taxon>Flavobacteriia</taxon>
        <taxon>Flavobacteriales</taxon>
        <taxon>Flavobacteriaceae</taxon>
        <taxon>Flaviramulus</taxon>
    </lineage>
</organism>
<evidence type="ECO:0000256" key="1">
    <source>
        <dbReference type="SAM" id="Phobius"/>
    </source>
</evidence>
<keyword evidence="1" id="KW-0812">Transmembrane</keyword>
<feature type="transmembrane region" description="Helical" evidence="1">
    <location>
        <begin position="93"/>
        <end position="112"/>
    </location>
</feature>
<dbReference type="STRING" id="369401.SAMN05428642_101136"/>
<keyword evidence="1" id="KW-0472">Membrane</keyword>
<name>A0A1K2IAN6_9FLAO</name>
<gene>
    <name evidence="2" type="ORF">SAMN05428642_101136</name>
</gene>
<proteinExistence type="predicted"/>
<accession>A0A1K2IAN6</accession>
<sequence length="125" mass="14974">MKIMHYLNFTIYLLSLLFSFFEYVNNKNSIGISIITLYILLGITQPILAFVVLFIIDWSNKNQIKFVKRYWTFVILFFIIAYSISIFEFEFLMNAISIIPFCISIYFIYVTYKYQKNENNCNCGR</sequence>
<keyword evidence="3" id="KW-1185">Reference proteome</keyword>
<feature type="transmembrane region" description="Helical" evidence="1">
    <location>
        <begin position="70"/>
        <end position="87"/>
    </location>
</feature>
<reference evidence="2 3" key="1">
    <citation type="submission" date="2016-10" db="EMBL/GenBank/DDBJ databases">
        <authorList>
            <person name="de Groot N.N."/>
        </authorList>
    </citation>
    <scope>NUCLEOTIDE SEQUENCE [LARGE SCALE GENOMIC DNA]</scope>
    <source>
        <strain evidence="2 3">DSM 18180</strain>
    </source>
</reference>
<evidence type="ECO:0000313" key="3">
    <source>
        <dbReference type="Proteomes" id="UP000182544"/>
    </source>
</evidence>
<keyword evidence="1" id="KW-1133">Transmembrane helix</keyword>
<dbReference type="Proteomes" id="UP000182544">
    <property type="component" value="Unassembled WGS sequence"/>
</dbReference>
<dbReference type="AlphaFoldDB" id="A0A1K2IAN6"/>
<evidence type="ECO:0000313" key="2">
    <source>
        <dbReference type="EMBL" id="SFZ89302.1"/>
    </source>
</evidence>